<dbReference type="EMBL" id="JAEQNB010000003">
    <property type="protein sequence ID" value="MBL0387275.1"/>
    <property type="molecule type" value="Genomic_DNA"/>
</dbReference>
<dbReference type="Proteomes" id="UP000602284">
    <property type="component" value="Unassembled WGS sequence"/>
</dbReference>
<accession>A0ABS1JAS1</accession>
<evidence type="ECO:0008006" key="3">
    <source>
        <dbReference type="Google" id="ProtNLM"/>
    </source>
</evidence>
<evidence type="ECO:0000313" key="2">
    <source>
        <dbReference type="Proteomes" id="UP000602284"/>
    </source>
</evidence>
<gene>
    <name evidence="1" type="ORF">JJB07_11495</name>
</gene>
<proteinExistence type="predicted"/>
<sequence length="118" mass="13445">MTDAVLHILKLRLILAQLLRFPFREKVCYLLIKNDKKSQIHNSNTQCHIPKYLLNNGKVNIPLLQKSGGSLGQFELEKDRAVNSGNGTHGGSYWKLKQKGKKGYWTLGKDGTVLRRKK</sequence>
<evidence type="ECO:0000313" key="1">
    <source>
        <dbReference type="EMBL" id="MBL0387275.1"/>
    </source>
</evidence>
<dbReference type="RefSeq" id="WP_201635109.1">
    <property type="nucleotide sequence ID" value="NZ_JAEQNB010000003.1"/>
</dbReference>
<keyword evidence="2" id="KW-1185">Reference proteome</keyword>
<comment type="caution">
    <text evidence="1">The sequence shown here is derived from an EMBL/GenBank/DDBJ whole genome shotgun (WGS) entry which is preliminary data.</text>
</comment>
<protein>
    <recommendedName>
        <fullName evidence="3">Novel toxin 21 domain-containing protein</fullName>
    </recommendedName>
</protein>
<organism evidence="1 2">
    <name type="scientific">Tumebacillus amylolyticus</name>
    <dbReference type="NCBI Taxonomy" id="2801339"/>
    <lineage>
        <taxon>Bacteria</taxon>
        <taxon>Bacillati</taxon>
        <taxon>Bacillota</taxon>
        <taxon>Bacilli</taxon>
        <taxon>Bacillales</taxon>
        <taxon>Alicyclobacillaceae</taxon>
        <taxon>Tumebacillus</taxon>
    </lineage>
</organism>
<reference evidence="1 2" key="1">
    <citation type="submission" date="2021-01" db="EMBL/GenBank/DDBJ databases">
        <title>Tumebacillus sp. strain ITR2 16S ribosomal RNA gene Genome sequencing and assembly.</title>
        <authorList>
            <person name="Kang M."/>
        </authorList>
    </citation>
    <scope>NUCLEOTIDE SEQUENCE [LARGE SCALE GENOMIC DNA]</scope>
    <source>
        <strain evidence="1 2">ITR2</strain>
    </source>
</reference>
<name>A0ABS1JAS1_9BACL</name>